<reference evidence="2 3" key="2">
    <citation type="journal article" date="2016" name="Genome Announc.">
        <title>Draft Genome Sequence of Oceanobacillus picturae Heshi-B3, Isolated from Fermented Rice Bran in a Traditional Japanese Seafood Dish.</title>
        <authorList>
            <person name="Akuzawa S."/>
            <person name="Nagaoka J."/>
            <person name="Kanekatsu M."/>
            <person name="Kanesaki Y."/>
            <person name="Suzuki T."/>
        </authorList>
    </citation>
    <scope>NUCLEOTIDE SEQUENCE [LARGE SCALE GENOMIC DNA]</scope>
    <source>
        <strain evidence="2 3">Heshi-B3</strain>
    </source>
</reference>
<dbReference type="EMBL" id="BBXV01000029">
    <property type="protein sequence ID" value="GAQ18523.1"/>
    <property type="molecule type" value="Genomic_DNA"/>
</dbReference>
<evidence type="ECO:0000313" key="3">
    <source>
        <dbReference type="Proteomes" id="UP000052946"/>
    </source>
</evidence>
<name>A0A0U9H818_9BACI</name>
<accession>A0A0U9H818</accession>
<organism evidence="2 3">
    <name type="scientific">Oceanobacillus picturae</name>
    <dbReference type="NCBI Taxonomy" id="171693"/>
    <lineage>
        <taxon>Bacteria</taxon>
        <taxon>Bacillati</taxon>
        <taxon>Bacillota</taxon>
        <taxon>Bacilli</taxon>
        <taxon>Bacillales</taxon>
        <taxon>Bacillaceae</taxon>
        <taxon>Oceanobacillus</taxon>
    </lineage>
</organism>
<dbReference type="AlphaFoldDB" id="A0A0U9H818"/>
<sequence length="261" mass="29912">MDQQQWYQERDQHLELMEVFVKHDTSAYGGRFAGGSIYNVEKYKADELIKNGDAIKVDVPELDKIKSKAGLIISKLEGDIKGVNDNHRLTVDAKQEDIDKLVSEAESELNDLNENYYNKTEELITNQKRSISSDLTGTTVDHLAVEQEVGILKSEIEMSPTFEEALNKISEKVTLMDTATARKFLSQFIEVKQILQEKRTGKPIEIVQLNRVYQEIKDASYTSKQAKINEKIEILESILNKKGLSNIIPPKFRIIKRRHMK</sequence>
<dbReference type="RefSeq" id="WP_058950509.1">
    <property type="nucleotide sequence ID" value="NZ_BBXV01000029.1"/>
</dbReference>
<evidence type="ECO:0000256" key="1">
    <source>
        <dbReference type="SAM" id="Coils"/>
    </source>
</evidence>
<proteinExistence type="predicted"/>
<protein>
    <submittedName>
        <fullName evidence="2">Resolvase</fullName>
    </submittedName>
</protein>
<feature type="coiled-coil region" evidence="1">
    <location>
        <begin position="91"/>
        <end position="122"/>
    </location>
</feature>
<keyword evidence="1" id="KW-0175">Coiled coil</keyword>
<dbReference type="Proteomes" id="UP000052946">
    <property type="component" value="Unassembled WGS sequence"/>
</dbReference>
<reference evidence="3" key="1">
    <citation type="submission" date="2015-07" db="EMBL/GenBank/DDBJ databases">
        <title>Draft Genome Sequence of Oceanobacillus picturae Heshi-B3 that Was Isolated from Fermented Rice Bran with Aging Salted Mackerel, Which Was Named Heshiko as Traditional Fermented Seafood in Japan.</title>
        <authorList>
            <person name="Akuzawa S."/>
            <person name="Nakagawa J."/>
            <person name="Kanekatsu T."/>
            <person name="Kanesaki Y."/>
            <person name="Suzuki T."/>
        </authorList>
    </citation>
    <scope>NUCLEOTIDE SEQUENCE [LARGE SCALE GENOMIC DNA]</scope>
    <source>
        <strain evidence="3">Heshi-B3</strain>
    </source>
</reference>
<gene>
    <name evidence="2" type="ORF">OPHB3_2464</name>
</gene>
<comment type="caution">
    <text evidence="2">The sequence shown here is derived from an EMBL/GenBank/DDBJ whole genome shotgun (WGS) entry which is preliminary data.</text>
</comment>
<evidence type="ECO:0000313" key="2">
    <source>
        <dbReference type="EMBL" id="GAQ18523.1"/>
    </source>
</evidence>